<dbReference type="GO" id="GO:0015171">
    <property type="term" value="F:amino acid transmembrane transporter activity"/>
    <property type="evidence" value="ECO:0007669"/>
    <property type="project" value="TreeGrafter"/>
</dbReference>
<feature type="transmembrane region" description="Helical" evidence="7">
    <location>
        <begin position="41"/>
        <end position="69"/>
    </location>
</feature>
<evidence type="ECO:0000256" key="1">
    <source>
        <dbReference type="ARBA" id="ARBA00004651"/>
    </source>
</evidence>
<evidence type="ECO:0000256" key="2">
    <source>
        <dbReference type="ARBA" id="ARBA00022475"/>
    </source>
</evidence>
<comment type="subcellular location">
    <subcellularLocation>
        <location evidence="1">Cell membrane</location>
        <topology evidence="1">Multi-pass membrane protein</topology>
    </subcellularLocation>
</comment>
<keyword evidence="4" id="KW-0029">Amino-acid transport</keyword>
<dbReference type="RefSeq" id="WP_067405780.1">
    <property type="nucleotide sequence ID" value="NZ_LZEY01000059.1"/>
</dbReference>
<feature type="transmembrane region" description="Helical" evidence="7">
    <location>
        <begin position="6"/>
        <end position="29"/>
    </location>
</feature>
<sequence>MPDLTSLLAFALVALGMVLTPGPNMIYLISRSLCQGKQAGYVSLAGVGLAFVFYMLSAAFGITALFFAVPYAYDALRIAGALYLLYLAWQAVKPGGRSAFSVRDLPADKPKKLFTMGFLTSLANPKVAVLYLSLLPQFIVPGHGSVLMQSLIFGSMQMLISIAGNALIIFTAGTVAGFMTGRPLWQVVQRWLMGTVLAGLAMKMALESRR</sequence>
<keyword evidence="5 7" id="KW-1133">Transmembrane helix</keyword>
<keyword evidence="4" id="KW-0813">Transport</keyword>
<feature type="transmembrane region" description="Helical" evidence="7">
    <location>
        <begin position="162"/>
        <end position="181"/>
    </location>
</feature>
<evidence type="ECO:0000256" key="5">
    <source>
        <dbReference type="ARBA" id="ARBA00022989"/>
    </source>
</evidence>
<dbReference type="PIRSF" id="PIRSF006324">
    <property type="entry name" value="LeuE"/>
    <property type="match status" value="1"/>
</dbReference>
<feature type="transmembrane region" description="Helical" evidence="7">
    <location>
        <begin position="113"/>
        <end position="132"/>
    </location>
</feature>
<dbReference type="Pfam" id="PF01810">
    <property type="entry name" value="LysE"/>
    <property type="match status" value="1"/>
</dbReference>
<evidence type="ECO:0000313" key="9">
    <source>
        <dbReference type="Proteomes" id="UP000092377"/>
    </source>
</evidence>
<dbReference type="GO" id="GO:0005886">
    <property type="term" value="C:plasma membrane"/>
    <property type="evidence" value="ECO:0007669"/>
    <property type="project" value="UniProtKB-SubCell"/>
</dbReference>
<dbReference type="Proteomes" id="UP000092377">
    <property type="component" value="Unassembled WGS sequence"/>
</dbReference>
<gene>
    <name evidence="8" type="ORF">AYY18_10830</name>
</gene>
<protein>
    <submittedName>
        <fullName evidence="8">Lysine transporter LysE</fullName>
    </submittedName>
</protein>
<dbReference type="AlphaFoldDB" id="A0A1B8H250"/>
<reference evidence="9" key="1">
    <citation type="submission" date="2016-06" db="EMBL/GenBank/DDBJ databases">
        <authorList>
            <person name="Butler K."/>
        </authorList>
    </citation>
    <scope>NUCLEOTIDE SEQUENCE [LARGE SCALE GENOMIC DNA]</scope>
    <source>
        <strain evidence="9">GCSL-Mp20</strain>
    </source>
</reference>
<dbReference type="PANTHER" id="PTHR30086:SF20">
    <property type="entry name" value="ARGININE EXPORTER PROTEIN ARGO-RELATED"/>
    <property type="match status" value="1"/>
</dbReference>
<evidence type="ECO:0000313" key="8">
    <source>
        <dbReference type="EMBL" id="OBU03149.1"/>
    </source>
</evidence>
<evidence type="ECO:0000256" key="3">
    <source>
        <dbReference type="ARBA" id="ARBA00022692"/>
    </source>
</evidence>
<keyword evidence="3 7" id="KW-0812">Transmembrane</keyword>
<keyword evidence="2" id="KW-1003">Cell membrane</keyword>
<dbReference type="EMBL" id="LZEY01000059">
    <property type="protein sequence ID" value="OBU03149.1"/>
    <property type="molecule type" value="Genomic_DNA"/>
</dbReference>
<evidence type="ECO:0000256" key="7">
    <source>
        <dbReference type="SAM" id="Phobius"/>
    </source>
</evidence>
<proteinExistence type="predicted"/>
<organism evidence="8 9">
    <name type="scientific">Morganella psychrotolerans</name>
    <dbReference type="NCBI Taxonomy" id="368603"/>
    <lineage>
        <taxon>Bacteria</taxon>
        <taxon>Pseudomonadati</taxon>
        <taxon>Pseudomonadota</taxon>
        <taxon>Gammaproteobacteria</taxon>
        <taxon>Enterobacterales</taxon>
        <taxon>Morganellaceae</taxon>
        <taxon>Morganella</taxon>
    </lineage>
</organism>
<dbReference type="OrthoDB" id="9804822at2"/>
<dbReference type="PANTHER" id="PTHR30086">
    <property type="entry name" value="ARGININE EXPORTER PROTEIN ARGO"/>
    <property type="match status" value="1"/>
</dbReference>
<comment type="caution">
    <text evidence="8">The sequence shown here is derived from an EMBL/GenBank/DDBJ whole genome shotgun (WGS) entry which is preliminary data.</text>
</comment>
<keyword evidence="9" id="KW-1185">Reference proteome</keyword>
<name>A0A1B8H250_9GAMM</name>
<evidence type="ECO:0000256" key="6">
    <source>
        <dbReference type="ARBA" id="ARBA00023136"/>
    </source>
</evidence>
<accession>A0A1B8H250</accession>
<evidence type="ECO:0000256" key="4">
    <source>
        <dbReference type="ARBA" id="ARBA00022970"/>
    </source>
</evidence>
<keyword evidence="6 7" id="KW-0472">Membrane</keyword>
<dbReference type="InterPro" id="IPR001123">
    <property type="entry name" value="LeuE-type"/>
</dbReference>